<dbReference type="AlphaFoldDB" id="A0A3M7SXN4"/>
<proteinExistence type="predicted"/>
<dbReference type="Proteomes" id="UP000276133">
    <property type="component" value="Unassembled WGS sequence"/>
</dbReference>
<comment type="caution">
    <text evidence="1">The sequence shown here is derived from an EMBL/GenBank/DDBJ whole genome shotgun (WGS) entry which is preliminary data.</text>
</comment>
<protein>
    <submittedName>
        <fullName evidence="1">Uncharacterized protein</fullName>
    </submittedName>
</protein>
<name>A0A3M7SXN4_BRAPC</name>
<dbReference type="EMBL" id="REGN01000629">
    <property type="protein sequence ID" value="RNA40581.1"/>
    <property type="molecule type" value="Genomic_DNA"/>
</dbReference>
<keyword evidence="2" id="KW-1185">Reference proteome</keyword>
<evidence type="ECO:0000313" key="2">
    <source>
        <dbReference type="Proteomes" id="UP000276133"/>
    </source>
</evidence>
<gene>
    <name evidence="1" type="ORF">BpHYR1_019922</name>
</gene>
<accession>A0A3M7SXN4</accession>
<evidence type="ECO:0000313" key="1">
    <source>
        <dbReference type="EMBL" id="RNA40581.1"/>
    </source>
</evidence>
<organism evidence="1 2">
    <name type="scientific">Brachionus plicatilis</name>
    <name type="common">Marine rotifer</name>
    <name type="synonym">Brachionus muelleri</name>
    <dbReference type="NCBI Taxonomy" id="10195"/>
    <lineage>
        <taxon>Eukaryota</taxon>
        <taxon>Metazoa</taxon>
        <taxon>Spiralia</taxon>
        <taxon>Gnathifera</taxon>
        <taxon>Rotifera</taxon>
        <taxon>Eurotatoria</taxon>
        <taxon>Monogononta</taxon>
        <taxon>Pseudotrocha</taxon>
        <taxon>Ploima</taxon>
        <taxon>Brachionidae</taxon>
        <taxon>Brachionus</taxon>
    </lineage>
</organism>
<reference evidence="1 2" key="1">
    <citation type="journal article" date="2018" name="Sci. Rep.">
        <title>Genomic signatures of local adaptation to the degree of environmental predictability in rotifers.</title>
        <authorList>
            <person name="Franch-Gras L."/>
            <person name="Hahn C."/>
            <person name="Garcia-Roger E.M."/>
            <person name="Carmona M.J."/>
            <person name="Serra M."/>
            <person name="Gomez A."/>
        </authorList>
    </citation>
    <scope>NUCLEOTIDE SEQUENCE [LARGE SCALE GENOMIC DNA]</scope>
    <source>
        <strain evidence="1">HYR1</strain>
    </source>
</reference>
<sequence length="75" mass="8375">MYIFSIFMLAPSNNRIEPLTTCKIQLVTATENDHPYQFCCHLGIQSLSFPLTAKVITAMAMKRPDVSVSSAVLRI</sequence>